<reference evidence="1" key="1">
    <citation type="submission" date="2020-08" db="EMBL/GenBank/DDBJ databases">
        <title>Genome sequencing and assembly of the red palm weevil Rhynchophorus ferrugineus.</title>
        <authorList>
            <person name="Dias G.B."/>
            <person name="Bergman C.M."/>
            <person name="Manee M."/>
        </authorList>
    </citation>
    <scope>NUCLEOTIDE SEQUENCE</scope>
    <source>
        <strain evidence="1">AA-2017</strain>
        <tissue evidence="1">Whole larva</tissue>
    </source>
</reference>
<keyword evidence="2" id="KW-1185">Reference proteome</keyword>
<sequence>TSSHRDVTYPFPGHDKVRTCAFVPFCPSTDYKQGVATNGAMGLEKWPLFLTVLMSNVALRQALPQGVAVISSNDDTTSENAISKSNDETTLGDSVSSYNLDVDIQETDFYVR</sequence>
<dbReference type="AlphaFoldDB" id="A0A834IN30"/>
<dbReference type="EMBL" id="JAACXV010004521">
    <property type="protein sequence ID" value="KAF7277032.1"/>
    <property type="molecule type" value="Genomic_DNA"/>
</dbReference>
<dbReference type="Proteomes" id="UP000625711">
    <property type="component" value="Unassembled WGS sequence"/>
</dbReference>
<organism evidence="1 2">
    <name type="scientific">Rhynchophorus ferrugineus</name>
    <name type="common">Red palm weevil</name>
    <name type="synonym">Curculio ferrugineus</name>
    <dbReference type="NCBI Taxonomy" id="354439"/>
    <lineage>
        <taxon>Eukaryota</taxon>
        <taxon>Metazoa</taxon>
        <taxon>Ecdysozoa</taxon>
        <taxon>Arthropoda</taxon>
        <taxon>Hexapoda</taxon>
        <taxon>Insecta</taxon>
        <taxon>Pterygota</taxon>
        <taxon>Neoptera</taxon>
        <taxon>Endopterygota</taxon>
        <taxon>Coleoptera</taxon>
        <taxon>Polyphaga</taxon>
        <taxon>Cucujiformia</taxon>
        <taxon>Curculionidae</taxon>
        <taxon>Dryophthorinae</taxon>
        <taxon>Rhynchophorus</taxon>
    </lineage>
</organism>
<comment type="caution">
    <text evidence="1">The sequence shown here is derived from an EMBL/GenBank/DDBJ whole genome shotgun (WGS) entry which is preliminary data.</text>
</comment>
<proteinExistence type="predicted"/>
<accession>A0A834IN30</accession>
<evidence type="ECO:0000313" key="1">
    <source>
        <dbReference type="EMBL" id="KAF7277032.1"/>
    </source>
</evidence>
<gene>
    <name evidence="1" type="ORF">GWI33_009515</name>
</gene>
<evidence type="ECO:0000313" key="2">
    <source>
        <dbReference type="Proteomes" id="UP000625711"/>
    </source>
</evidence>
<feature type="non-terminal residue" evidence="1">
    <location>
        <position position="1"/>
    </location>
</feature>
<protein>
    <submittedName>
        <fullName evidence="1">Uncharacterized protein</fullName>
    </submittedName>
</protein>
<name>A0A834IN30_RHYFE</name>